<protein>
    <submittedName>
        <fullName evidence="1">Uncharacterized protein</fullName>
    </submittedName>
</protein>
<dbReference type="EMBL" id="ANHY01000002">
    <property type="protein sequence ID" value="EKV32816.1"/>
    <property type="molecule type" value="Genomic_DNA"/>
</dbReference>
<dbReference type="RefSeq" id="WP_009538643.1">
    <property type="nucleotide sequence ID" value="NZ_ANHY01000002.1"/>
</dbReference>
<dbReference type="Proteomes" id="UP000009881">
    <property type="component" value="Unassembled WGS sequence"/>
</dbReference>
<evidence type="ECO:0000313" key="1">
    <source>
        <dbReference type="EMBL" id="EKV32816.1"/>
    </source>
</evidence>
<dbReference type="AlphaFoldDB" id="K9HXB4"/>
<dbReference type="OrthoDB" id="9950746at2"/>
<organism evidence="1 2">
    <name type="scientific">Caenispirillum salinarum AK4</name>
    <dbReference type="NCBI Taxonomy" id="1238182"/>
    <lineage>
        <taxon>Bacteria</taxon>
        <taxon>Pseudomonadati</taxon>
        <taxon>Pseudomonadota</taxon>
        <taxon>Alphaproteobacteria</taxon>
        <taxon>Rhodospirillales</taxon>
        <taxon>Novispirillaceae</taxon>
        <taxon>Caenispirillum</taxon>
    </lineage>
</organism>
<name>K9HXB4_9PROT</name>
<reference evidence="1 2" key="1">
    <citation type="journal article" date="2013" name="Genome Announc.">
        <title>Draft Genome Sequence of an Alphaproteobacterium, Caenispirillum salinarum AK4(T), Isolated from a Solar Saltern.</title>
        <authorList>
            <person name="Khatri I."/>
            <person name="Singh A."/>
            <person name="Korpole S."/>
            <person name="Pinnaka A.K."/>
            <person name="Subramanian S."/>
        </authorList>
    </citation>
    <scope>NUCLEOTIDE SEQUENCE [LARGE SCALE GENOMIC DNA]</scope>
    <source>
        <strain evidence="1 2">AK4</strain>
    </source>
</reference>
<keyword evidence="2" id="KW-1185">Reference proteome</keyword>
<gene>
    <name evidence="1" type="ORF">C882_1654</name>
</gene>
<comment type="caution">
    <text evidence="1">The sequence shown here is derived from an EMBL/GenBank/DDBJ whole genome shotgun (WGS) entry which is preliminary data.</text>
</comment>
<accession>K9HXB4</accession>
<proteinExistence type="predicted"/>
<evidence type="ECO:0000313" key="2">
    <source>
        <dbReference type="Proteomes" id="UP000009881"/>
    </source>
</evidence>
<sequence length="103" mass="10865">MPHAHLVPHEVVAQARARLSRDGIDARPVYVVGPDREDGEVEFFTAAGLVWPVVLRLDGEGVVATPVDADPAPGPSPLSEALDRLTDLLSAATPREPAPEAAE</sequence>